<dbReference type="Pfam" id="PF00664">
    <property type="entry name" value="ABC_membrane"/>
    <property type="match status" value="1"/>
</dbReference>
<dbReference type="PROSITE" id="PS50929">
    <property type="entry name" value="ABC_TM1F"/>
    <property type="match status" value="1"/>
</dbReference>
<evidence type="ECO:0000256" key="2">
    <source>
        <dbReference type="ARBA" id="ARBA00022692"/>
    </source>
</evidence>
<gene>
    <name evidence="10" type="ORF">Klosneuvirus_2_156</name>
</gene>
<dbReference type="PANTHER" id="PTHR24221">
    <property type="entry name" value="ATP-BINDING CASSETTE SUB-FAMILY B"/>
    <property type="match status" value="1"/>
</dbReference>
<evidence type="ECO:0000313" key="10">
    <source>
        <dbReference type="EMBL" id="ARF11720.1"/>
    </source>
</evidence>
<dbReference type="SMART" id="SM00382">
    <property type="entry name" value="AAA"/>
    <property type="match status" value="1"/>
</dbReference>
<feature type="transmembrane region" description="Helical" evidence="7">
    <location>
        <begin position="12"/>
        <end position="29"/>
    </location>
</feature>
<dbReference type="GO" id="GO:0016020">
    <property type="term" value="C:membrane"/>
    <property type="evidence" value="ECO:0007669"/>
    <property type="project" value="UniProtKB-SubCell"/>
</dbReference>
<evidence type="ECO:0000256" key="7">
    <source>
        <dbReference type="SAM" id="Phobius"/>
    </source>
</evidence>
<name>A0A1V0SJ29_9VIRU</name>
<dbReference type="Gene3D" id="3.40.50.300">
    <property type="entry name" value="P-loop containing nucleotide triphosphate hydrolases"/>
    <property type="match status" value="1"/>
</dbReference>
<organism evidence="10">
    <name type="scientific">Klosneuvirus KNV1</name>
    <dbReference type="NCBI Taxonomy" id="1977640"/>
    <lineage>
        <taxon>Viruses</taxon>
        <taxon>Varidnaviria</taxon>
        <taxon>Bamfordvirae</taxon>
        <taxon>Nucleocytoviricota</taxon>
        <taxon>Megaviricetes</taxon>
        <taxon>Imitervirales</taxon>
        <taxon>Mimiviridae</taxon>
        <taxon>Klosneuvirinae</taxon>
        <taxon>Klosneuvirus</taxon>
    </lineage>
</organism>
<feature type="transmembrane region" description="Helical" evidence="7">
    <location>
        <begin position="152"/>
        <end position="171"/>
    </location>
</feature>
<accession>A0A1V0SJ29</accession>
<dbReference type="Gene3D" id="1.20.1560.10">
    <property type="entry name" value="ABC transporter type 1, transmembrane domain"/>
    <property type="match status" value="1"/>
</dbReference>
<evidence type="ECO:0000256" key="1">
    <source>
        <dbReference type="ARBA" id="ARBA00004141"/>
    </source>
</evidence>
<dbReference type="InterPro" id="IPR017871">
    <property type="entry name" value="ABC_transporter-like_CS"/>
</dbReference>
<dbReference type="EMBL" id="KY684109">
    <property type="protein sequence ID" value="ARF11720.1"/>
    <property type="molecule type" value="Genomic_DNA"/>
</dbReference>
<keyword evidence="5 7" id="KW-1133">Transmembrane helix</keyword>
<dbReference type="GO" id="GO:0016887">
    <property type="term" value="F:ATP hydrolysis activity"/>
    <property type="evidence" value="ECO:0007669"/>
    <property type="project" value="InterPro"/>
</dbReference>
<feature type="domain" description="ABC transporter" evidence="8">
    <location>
        <begin position="333"/>
        <end position="547"/>
    </location>
</feature>
<evidence type="ECO:0000256" key="3">
    <source>
        <dbReference type="ARBA" id="ARBA00022741"/>
    </source>
</evidence>
<dbReference type="InterPro" id="IPR036640">
    <property type="entry name" value="ABC1_TM_sf"/>
</dbReference>
<dbReference type="PANTHER" id="PTHR24221:SF654">
    <property type="entry name" value="ATP-BINDING CASSETTE SUB-FAMILY B MEMBER 6"/>
    <property type="match status" value="1"/>
</dbReference>
<dbReference type="SUPFAM" id="SSF52540">
    <property type="entry name" value="P-loop containing nucleoside triphosphate hydrolases"/>
    <property type="match status" value="1"/>
</dbReference>
<dbReference type="Pfam" id="PF00005">
    <property type="entry name" value="ABC_tran"/>
    <property type="match status" value="1"/>
</dbReference>
<evidence type="ECO:0000259" key="8">
    <source>
        <dbReference type="PROSITE" id="PS50893"/>
    </source>
</evidence>
<dbReference type="CDD" id="cd03228">
    <property type="entry name" value="ABCC_MRP_Like"/>
    <property type="match status" value="1"/>
</dbReference>
<evidence type="ECO:0000256" key="6">
    <source>
        <dbReference type="ARBA" id="ARBA00023136"/>
    </source>
</evidence>
<comment type="subcellular location">
    <subcellularLocation>
        <location evidence="1">Membrane</location>
        <topology evidence="1">Multi-pass membrane protein</topology>
    </subcellularLocation>
</comment>
<dbReference type="InterPro" id="IPR011527">
    <property type="entry name" value="ABC1_TM_dom"/>
</dbReference>
<dbReference type="PROSITE" id="PS50893">
    <property type="entry name" value="ABC_TRANSPORTER_2"/>
    <property type="match status" value="1"/>
</dbReference>
<evidence type="ECO:0000256" key="5">
    <source>
        <dbReference type="ARBA" id="ARBA00022989"/>
    </source>
</evidence>
<keyword evidence="2 7" id="KW-0812">Transmembrane</keyword>
<dbReference type="InterPro" id="IPR003439">
    <property type="entry name" value="ABC_transporter-like_ATP-bd"/>
</dbReference>
<sequence length="547" mass="64526">MDTIFKYITNYKFYTIGAMILANIGMQVFKLETYRMLTEFINTITTLVKPDSILIMTFIKLFLVHVFQSVIKYLLEKIITLGVRDLFRNIIKCVMHNTMEFFKKDTQNKINQIWSYITNIETMMEKLLIELPSIITFMAYYIYIIYSIYPQAILFILPINLFVLLALHPFSRKQYKLQKEKLYLDLDVKNKLLEATSNIEFVKLNNRENHEISRIDNAFSRYTFNKIKDKWITNCIELLSYIFNDFLILVIYSVGIIYVLKNMFKPIDLIYLTINTGNFCYQIIQLKEIYNYYMKINPKVEIIYHMLSTDEKINNKNSQEQQTEQIDDNTGGIIYDNITFSYDGSINVIKNLSFEFKDNKINLLLGPNGSGKSTLIKLLLRLYEIDSKEGVNNIYFRNVNIKDLNIKELRKRIVFVSQEPHIFNETVLYNIKYGNENVPDNMIIDLCDILYSREWLLQNKNNLAGFRGRNLSGGERKKIQLINAICRNSDVIIFDEPTNTLDSNALQWFNEFIINLKDNHHKTIVIITHDIRLKTVSDHIVDLTQQN</sequence>
<reference evidence="10" key="1">
    <citation type="journal article" date="2017" name="Science">
        <title>Giant viruses with an expanded complement of translation system components.</title>
        <authorList>
            <person name="Schulz F."/>
            <person name="Yutin N."/>
            <person name="Ivanova N.N."/>
            <person name="Ortega D.R."/>
            <person name="Lee T.K."/>
            <person name="Vierheilig J."/>
            <person name="Daims H."/>
            <person name="Horn M."/>
            <person name="Wagner M."/>
            <person name="Jensen G.J."/>
            <person name="Kyrpides N.C."/>
            <person name="Koonin E.V."/>
            <person name="Woyke T."/>
        </authorList>
    </citation>
    <scope>NUCLEOTIDE SEQUENCE</scope>
    <source>
        <strain evidence="10">KNV1</strain>
    </source>
</reference>
<dbReference type="InterPro" id="IPR039421">
    <property type="entry name" value="Type_1_exporter"/>
</dbReference>
<dbReference type="PROSITE" id="PS00211">
    <property type="entry name" value="ABC_TRANSPORTER_1"/>
    <property type="match status" value="1"/>
</dbReference>
<dbReference type="InterPro" id="IPR027417">
    <property type="entry name" value="P-loop_NTPase"/>
</dbReference>
<feature type="transmembrane region" description="Helical" evidence="7">
    <location>
        <begin position="238"/>
        <end position="260"/>
    </location>
</feature>
<evidence type="ECO:0000256" key="4">
    <source>
        <dbReference type="ARBA" id="ARBA00022840"/>
    </source>
</evidence>
<feature type="transmembrane region" description="Helical" evidence="7">
    <location>
        <begin position="53"/>
        <end position="75"/>
    </location>
</feature>
<keyword evidence="6 7" id="KW-0472">Membrane</keyword>
<proteinExistence type="predicted"/>
<evidence type="ECO:0000259" key="9">
    <source>
        <dbReference type="PROSITE" id="PS50929"/>
    </source>
</evidence>
<keyword evidence="3" id="KW-0547">Nucleotide-binding</keyword>
<dbReference type="InterPro" id="IPR003593">
    <property type="entry name" value="AAA+_ATPase"/>
</dbReference>
<feature type="domain" description="ABC transmembrane type-1" evidence="9">
    <location>
        <begin position="61"/>
        <end position="270"/>
    </location>
</feature>
<dbReference type="GO" id="GO:0140359">
    <property type="term" value="F:ABC-type transporter activity"/>
    <property type="evidence" value="ECO:0007669"/>
    <property type="project" value="InterPro"/>
</dbReference>
<dbReference type="SUPFAM" id="SSF90123">
    <property type="entry name" value="ABC transporter transmembrane region"/>
    <property type="match status" value="1"/>
</dbReference>
<feature type="transmembrane region" description="Helical" evidence="7">
    <location>
        <begin position="127"/>
        <end position="146"/>
    </location>
</feature>
<protein>
    <submittedName>
        <fullName evidence="10">ABC transporter</fullName>
    </submittedName>
</protein>
<keyword evidence="4" id="KW-0067">ATP-binding</keyword>
<dbReference type="GO" id="GO:0034040">
    <property type="term" value="F:ATPase-coupled lipid transmembrane transporter activity"/>
    <property type="evidence" value="ECO:0007669"/>
    <property type="project" value="TreeGrafter"/>
</dbReference>
<dbReference type="GO" id="GO:0005524">
    <property type="term" value="F:ATP binding"/>
    <property type="evidence" value="ECO:0007669"/>
    <property type="project" value="UniProtKB-KW"/>
</dbReference>